<comment type="subunit">
    <text evidence="2 15">Heterotetramer of two alpha and two beta chains arranged as a dimer of alpha/beta heterodimers.</text>
</comment>
<dbReference type="NCBIfam" id="TIGR03330">
    <property type="entry name" value="SAM_DCase_Bsu"/>
    <property type="match status" value="1"/>
</dbReference>
<feature type="modified residue" description="Pyruvic acid (Ser); by autocatalysis" evidence="15">
    <location>
        <position position="94"/>
    </location>
</feature>
<keyword evidence="6 15" id="KW-0745">Spermidine biosynthesis</keyword>
<evidence type="ECO:0000256" key="13">
    <source>
        <dbReference type="ARBA" id="ARBA00056215"/>
    </source>
</evidence>
<dbReference type="HAMAP" id="MF_00464">
    <property type="entry name" value="AdoMetDC_1"/>
    <property type="match status" value="1"/>
</dbReference>
<comment type="PTM">
    <text evidence="15">Is synthesized initially as an inactive proenzyme. Formation of the active enzyme involves a self-maturation process in which the active site pyruvoyl group is generated from an internal serine residue via an autocatalytic post-translational modification. Two non-identical subunits are generated from the proenzyme in this reaction, and the pyruvate is formed at the N-terminus of the alpha chain, which is derived from the carboxyl end of the proenzyme. The post-translation cleavage follows an unusual pathway, termed non-hydrolytic serinolysis, in which the side chain hydroxyl group of the serine supplies its oxygen atom to form the C-terminus of the beta chain, while the remainder of the serine residue undergoes an oxidative deamination to produce ammonia and the pyruvoyl group blocking the N-terminus of the alpha chain.</text>
</comment>
<evidence type="ECO:0000256" key="5">
    <source>
        <dbReference type="ARBA" id="ARBA00022813"/>
    </source>
</evidence>
<evidence type="ECO:0000256" key="6">
    <source>
        <dbReference type="ARBA" id="ARBA00023066"/>
    </source>
</evidence>
<feature type="chain" id="PRO_5023258621" description="S-adenosylmethionine decarboxylase beta chain" evidence="15">
    <location>
        <begin position="1"/>
        <end position="93"/>
    </location>
</feature>
<evidence type="ECO:0000256" key="4">
    <source>
        <dbReference type="ARBA" id="ARBA00022793"/>
    </source>
</evidence>
<comment type="pathway">
    <text evidence="1 15">Amine and polyamine biosynthesis; S-adenosylmethioninamine biosynthesis; S-adenosylmethioninamine from S-adenosyl-L-methionine: step 1/1.</text>
</comment>
<evidence type="ECO:0000256" key="12">
    <source>
        <dbReference type="ARBA" id="ARBA00048112"/>
    </source>
</evidence>
<evidence type="ECO:0000256" key="2">
    <source>
        <dbReference type="ARBA" id="ARBA00011601"/>
    </source>
</evidence>
<evidence type="ECO:0000256" key="14">
    <source>
        <dbReference type="ARBA" id="ARBA00061583"/>
    </source>
</evidence>
<evidence type="ECO:0000313" key="16">
    <source>
        <dbReference type="EMBL" id="PSJ04801.1"/>
    </source>
</evidence>
<comment type="caution">
    <text evidence="16">The sequence shown here is derived from an EMBL/GenBank/DDBJ whole genome shotgun (WGS) entry which is preliminary data.</text>
</comment>
<evidence type="ECO:0000256" key="10">
    <source>
        <dbReference type="ARBA" id="ARBA00023270"/>
    </source>
</evidence>
<keyword evidence="7 15" id="KW-0620">Polyamine biosynthesis</keyword>
<evidence type="ECO:0000256" key="8">
    <source>
        <dbReference type="ARBA" id="ARBA00023145"/>
    </source>
</evidence>
<dbReference type="Pfam" id="PF02675">
    <property type="entry name" value="AdoMet_dc"/>
    <property type="match status" value="1"/>
</dbReference>
<dbReference type="GO" id="GO:0008295">
    <property type="term" value="P:spermidine biosynthetic process"/>
    <property type="evidence" value="ECO:0007669"/>
    <property type="project" value="UniProtKB-UniRule"/>
</dbReference>
<dbReference type="Gene3D" id="3.30.160.750">
    <property type="match status" value="1"/>
</dbReference>
<gene>
    <name evidence="15" type="primary">speH</name>
    <name evidence="16" type="ORF">C7K55_08810</name>
</gene>
<comment type="catalytic activity">
    <reaction evidence="12 15">
        <text>S-adenosyl-L-methionine + H(+) = S-adenosyl 3-(methylsulfanyl)propylamine + CO2</text>
        <dbReference type="Rhea" id="RHEA:15981"/>
        <dbReference type="ChEBI" id="CHEBI:15378"/>
        <dbReference type="ChEBI" id="CHEBI:16526"/>
        <dbReference type="ChEBI" id="CHEBI:57443"/>
        <dbReference type="ChEBI" id="CHEBI:59789"/>
        <dbReference type="EC" id="4.1.1.50"/>
    </reaction>
</comment>
<keyword evidence="8 15" id="KW-0865">Zymogen</keyword>
<evidence type="ECO:0000256" key="1">
    <source>
        <dbReference type="ARBA" id="ARBA00004911"/>
    </source>
</evidence>
<feature type="active site" description="Schiff-base intermediate with substrate; via pyruvic acid" evidence="15">
    <location>
        <position position="94"/>
    </location>
</feature>
<evidence type="ECO:0000256" key="9">
    <source>
        <dbReference type="ARBA" id="ARBA00023239"/>
    </source>
</evidence>
<evidence type="ECO:0000256" key="3">
    <source>
        <dbReference type="ARBA" id="ARBA00022691"/>
    </source>
</evidence>
<organism evidence="16 17">
    <name type="scientific">Cyanobium usitatum str. Tous</name>
    <dbReference type="NCBI Taxonomy" id="2116684"/>
    <lineage>
        <taxon>Bacteria</taxon>
        <taxon>Bacillati</taxon>
        <taxon>Cyanobacteriota</taxon>
        <taxon>Cyanophyceae</taxon>
        <taxon>Synechococcales</taxon>
        <taxon>Prochlorococcaceae</taxon>
        <taxon>Cyanobium</taxon>
    </lineage>
</organism>
<dbReference type="InterPro" id="IPR016067">
    <property type="entry name" value="S-AdoMet_deCO2ase_core"/>
</dbReference>
<reference evidence="16 17" key="1">
    <citation type="journal article" date="2018" name="Environ. Microbiol.">
        <title>Ecological and genomic features of two widespread freshwater picocyanobacteria.</title>
        <authorList>
            <person name="Cabello-Yeves P.J."/>
            <person name="Picazo A."/>
            <person name="Camacho A."/>
            <person name="Callieri C."/>
            <person name="Rosselli R."/>
            <person name="Roda-Garcia J.J."/>
            <person name="Coutinho F.H."/>
            <person name="Rodriguez-Valera F."/>
        </authorList>
    </citation>
    <scope>NUCLEOTIDE SEQUENCE [LARGE SCALE GENOMIC DNA]</scope>
    <source>
        <strain evidence="16 17">Tous</strain>
    </source>
</reference>
<dbReference type="UniPathway" id="UPA00331">
    <property type="reaction ID" value="UER00451"/>
</dbReference>
<sequence length="168" mass="17964">MTQTLPCLHPNPGWTEAPAATTAASPLPHQISETVGKHCILELYGCDSAKLDDEAFLRDTITAAAKRAGATLLNLITHRFEPQGVTGLALLAESHISIHTWPESGYAAVDVFTCGDHTMPEKACAVLAAELSANDHKLTSFRRETPPSIAESPRDPLQEHGFTAAVTL</sequence>
<dbReference type="PANTHER" id="PTHR33866">
    <property type="entry name" value="S-ADENOSYLMETHIONINE DECARBOXYLASE PROENZYME"/>
    <property type="match status" value="1"/>
</dbReference>
<dbReference type="Gene3D" id="3.30.360.110">
    <property type="entry name" value="S-adenosylmethionine decarboxylase domain"/>
    <property type="match status" value="1"/>
</dbReference>
<dbReference type="PANTHER" id="PTHR33866:SF2">
    <property type="entry name" value="S-ADENOSYLMETHIONINE DECARBOXYLASE PROENZYME"/>
    <property type="match status" value="1"/>
</dbReference>
<dbReference type="Proteomes" id="UP000243002">
    <property type="component" value="Unassembled WGS sequence"/>
</dbReference>
<dbReference type="RefSeq" id="WP_106632365.1">
    <property type="nucleotide sequence ID" value="NZ_PXXO01000009.1"/>
</dbReference>
<protein>
    <recommendedName>
        <fullName evidence="15">S-adenosylmethionine decarboxylase proenzyme</fullName>
        <shortName evidence="15">AdoMetDC</shortName>
        <shortName evidence="15">SAMDC</shortName>
        <ecNumber evidence="15">4.1.1.50</ecNumber>
    </recommendedName>
    <component>
        <recommendedName>
            <fullName evidence="15">S-adenosylmethionine decarboxylase beta chain</fullName>
        </recommendedName>
    </component>
    <component>
        <recommendedName>
            <fullName evidence="15">S-adenosylmethionine decarboxylase alpha chain</fullName>
        </recommendedName>
    </component>
</protein>
<name>A0A2P7MUC6_9CYAN</name>
<comment type="function">
    <text evidence="13 15">Catalyzes the decarboxylation of S-adenosylmethionine to S-adenosylmethioninamine (dcAdoMet), the propylamine donor required for the synthesis of the polyamines spermine and spermidine from the diamine putrescine.</text>
</comment>
<accession>A0A2P7MUC6</accession>
<evidence type="ECO:0000256" key="15">
    <source>
        <dbReference type="HAMAP-Rule" id="MF_00464"/>
    </source>
</evidence>
<dbReference type="GO" id="GO:0004014">
    <property type="term" value="F:adenosylmethionine decarboxylase activity"/>
    <property type="evidence" value="ECO:0007669"/>
    <property type="project" value="UniProtKB-UniRule"/>
</dbReference>
<dbReference type="EC" id="4.1.1.50" evidence="15"/>
<keyword evidence="10 15" id="KW-0704">Schiff base</keyword>
<keyword evidence="9 15" id="KW-0456">Lyase</keyword>
<dbReference type="SUPFAM" id="SSF56276">
    <property type="entry name" value="S-adenosylmethionine decarboxylase"/>
    <property type="match status" value="1"/>
</dbReference>
<evidence type="ECO:0000256" key="11">
    <source>
        <dbReference type="ARBA" id="ARBA00023317"/>
    </source>
</evidence>
<evidence type="ECO:0000313" key="17">
    <source>
        <dbReference type="Proteomes" id="UP000243002"/>
    </source>
</evidence>
<dbReference type="InterPro" id="IPR042284">
    <property type="entry name" value="AdoMetDC_N"/>
</dbReference>
<feature type="site" description="Cleavage (non-hydrolytic); by autolysis" evidence="15">
    <location>
        <begin position="93"/>
        <end position="94"/>
    </location>
</feature>
<feature type="active site" description="Proton acceptor; for processing activity" evidence="15">
    <location>
        <position position="99"/>
    </location>
</feature>
<dbReference type="EMBL" id="PXXO01000009">
    <property type="protein sequence ID" value="PSJ04801.1"/>
    <property type="molecule type" value="Genomic_DNA"/>
</dbReference>
<dbReference type="InterPro" id="IPR003826">
    <property type="entry name" value="AdoMetDC_fam_prok"/>
</dbReference>
<feature type="active site" description="Proton donor; for catalytic activity" evidence="15">
    <location>
        <position position="114"/>
    </location>
</feature>
<keyword evidence="11 15" id="KW-0670">Pyruvate</keyword>
<comment type="cofactor">
    <cofactor evidence="15">
        <name>pyruvate</name>
        <dbReference type="ChEBI" id="CHEBI:15361"/>
    </cofactor>
    <text evidence="15">Binds 1 pyruvoyl group covalently per subunit.</text>
</comment>
<feature type="chain" id="PRO_5023258623" description="S-adenosylmethionine decarboxylase alpha chain" evidence="15">
    <location>
        <begin position="94"/>
        <end position="168"/>
    </location>
</feature>
<proteinExistence type="inferred from homology"/>
<dbReference type="GO" id="GO:0005829">
    <property type="term" value="C:cytosol"/>
    <property type="evidence" value="ECO:0007669"/>
    <property type="project" value="TreeGrafter"/>
</dbReference>
<dbReference type="OrthoDB" id="9793120at2"/>
<dbReference type="AlphaFoldDB" id="A0A2P7MUC6"/>
<dbReference type="InterPro" id="IPR042286">
    <property type="entry name" value="AdoMetDC_C"/>
</dbReference>
<keyword evidence="4 15" id="KW-0210">Decarboxylase</keyword>
<keyword evidence="5 15" id="KW-0068">Autocatalytic cleavage</keyword>
<keyword evidence="3 15" id="KW-0949">S-adenosyl-L-methionine</keyword>
<evidence type="ECO:0000256" key="7">
    <source>
        <dbReference type="ARBA" id="ARBA00023115"/>
    </source>
</evidence>
<comment type="similarity">
    <text evidence="14 15">Belongs to the prokaryotic AdoMetDC family. Type 1 subfamily.</text>
</comment>
<dbReference type="InterPro" id="IPR017716">
    <property type="entry name" value="S-AdoMet_deCOase_pro-enz"/>
</dbReference>
<keyword evidence="17" id="KW-1185">Reference proteome</keyword>
<dbReference type="FunFam" id="3.30.360.110:FF:000001">
    <property type="entry name" value="S-adenosylmethionine decarboxylase proenzyme"/>
    <property type="match status" value="1"/>
</dbReference>